<dbReference type="InterPro" id="IPR050258">
    <property type="entry name" value="Leguminous_Lectin"/>
</dbReference>
<accession>A0A0P0W623</accession>
<dbReference type="Proteomes" id="UP000000763">
    <property type="component" value="Chromosome 4"/>
</dbReference>
<dbReference type="KEGG" id="osa:4334926"/>
<evidence type="ECO:0000259" key="5">
    <source>
        <dbReference type="Pfam" id="PF00139"/>
    </source>
</evidence>
<dbReference type="AlphaFoldDB" id="A0A0P0W623"/>
<dbReference type="Gramene" id="Os04t0110100-01">
    <property type="protein sequence ID" value="Os04t0110100-01"/>
    <property type="gene ID" value="Os04g0110100"/>
</dbReference>
<dbReference type="SUPFAM" id="SSF49899">
    <property type="entry name" value="Concanavalin A-like lectins/glucanases"/>
    <property type="match status" value="1"/>
</dbReference>
<sequence length="312" mass="32621">MQSLYNLYKMMLVVLALLGVATAAAAAAGDVVSYSYPAFNATTTRDDSLVAATNASILTTARLLFDPDFPHGFNVSEGFLLLSGDIDVWRDGVGSAGAPAREASFNTTFTVVAAASPVAFVVLLDRYPPLLDQSGLRGSNVSSAADGDDGNATNSLVAVEVGTVKSYGRESPDVGLNVTVTPNRTTAPSGSTVWIQYDAVEHRLSVHVAAAGEPRPSNALLDVPLYLAGGRTTQTALVGFFGGTIGDIIVGVRGWELTVERLRGDDGGGGKKRTSWVVILLAVVGSVAGVAAMVSVLVCRFVRKRRHTEPKH</sequence>
<dbReference type="GO" id="GO:0030246">
    <property type="term" value="F:carbohydrate binding"/>
    <property type="evidence" value="ECO:0007669"/>
    <property type="project" value="UniProtKB-KW"/>
</dbReference>
<dbReference type="OMA" id="KRTSWVV"/>
<gene>
    <name evidence="6" type="ordered locus">Os04g0110100</name>
</gene>
<keyword evidence="4" id="KW-0732">Signal</keyword>
<dbReference type="Gene3D" id="2.60.120.200">
    <property type="match status" value="1"/>
</dbReference>
<evidence type="ECO:0000313" key="6">
    <source>
        <dbReference type="EMBL" id="BAF13940.1"/>
    </source>
</evidence>
<dbReference type="InterPro" id="IPR013320">
    <property type="entry name" value="ConA-like_dom_sf"/>
</dbReference>
<evidence type="ECO:0000256" key="2">
    <source>
        <dbReference type="ARBA" id="ARBA00022734"/>
    </source>
</evidence>
<reference evidence="6 7" key="1">
    <citation type="journal article" date="2005" name="Nature">
        <title>The map-based sequence of the rice genome.</title>
        <authorList>
            <consortium name="International rice genome sequencing project (IRGSP)"/>
            <person name="Matsumoto T."/>
            <person name="Wu J."/>
            <person name="Kanamori H."/>
            <person name="Katayose Y."/>
            <person name="Fujisawa M."/>
            <person name="Namiki N."/>
            <person name="Mizuno H."/>
            <person name="Yamamoto K."/>
            <person name="Antonio B.A."/>
            <person name="Baba T."/>
            <person name="Sakata K."/>
            <person name="Nagamura Y."/>
            <person name="Aoki H."/>
            <person name="Arikawa K."/>
            <person name="Arita K."/>
            <person name="Bito T."/>
            <person name="Chiden Y."/>
            <person name="Fujitsuka N."/>
            <person name="Fukunaka R."/>
            <person name="Hamada M."/>
            <person name="Harada C."/>
            <person name="Hayashi A."/>
            <person name="Hijishita S."/>
            <person name="Honda M."/>
            <person name="Hosokawa S."/>
            <person name="Ichikawa Y."/>
            <person name="Idonuma A."/>
            <person name="Iijima M."/>
            <person name="Ikeda M."/>
            <person name="Ikeno M."/>
            <person name="Ito K."/>
            <person name="Ito S."/>
            <person name="Ito T."/>
            <person name="Ito Y."/>
            <person name="Ito Y."/>
            <person name="Iwabuchi A."/>
            <person name="Kamiya K."/>
            <person name="Karasawa W."/>
            <person name="Kurita K."/>
            <person name="Katagiri S."/>
            <person name="Kikuta A."/>
            <person name="Kobayashi H."/>
            <person name="Kobayashi N."/>
            <person name="Machita K."/>
            <person name="Maehara T."/>
            <person name="Masukawa M."/>
            <person name="Mizubayashi T."/>
            <person name="Mukai Y."/>
            <person name="Nagasaki H."/>
            <person name="Nagata Y."/>
            <person name="Naito S."/>
            <person name="Nakashima M."/>
            <person name="Nakama Y."/>
            <person name="Nakamichi Y."/>
            <person name="Nakamura M."/>
            <person name="Meguro A."/>
            <person name="Negishi M."/>
            <person name="Ohta I."/>
            <person name="Ohta T."/>
            <person name="Okamoto M."/>
            <person name="Ono N."/>
            <person name="Saji S."/>
            <person name="Sakaguchi M."/>
            <person name="Sakai K."/>
            <person name="Shibata M."/>
            <person name="Shimokawa T."/>
            <person name="Song J."/>
            <person name="Takazaki Y."/>
            <person name="Terasawa K."/>
            <person name="Tsugane M."/>
            <person name="Tsuji K."/>
            <person name="Ueda S."/>
            <person name="Waki K."/>
            <person name="Yamagata H."/>
            <person name="Yamamoto M."/>
            <person name="Yamamoto S."/>
            <person name="Yamane H."/>
            <person name="Yoshiki S."/>
            <person name="Yoshihara R."/>
            <person name="Yukawa K."/>
            <person name="Zhong H."/>
            <person name="Yano M."/>
            <person name="Yuan Q."/>
            <person name="Ouyang S."/>
            <person name="Liu J."/>
            <person name="Jones K.M."/>
            <person name="Gansberger K."/>
            <person name="Moffat K."/>
            <person name="Hill J."/>
            <person name="Bera J."/>
            <person name="Fadrosh D."/>
            <person name="Jin S."/>
            <person name="Johri S."/>
            <person name="Kim M."/>
            <person name="Overton L."/>
            <person name="Reardon M."/>
            <person name="Tsitrin T."/>
            <person name="Vuong H."/>
            <person name="Weaver B."/>
            <person name="Ciecko A."/>
            <person name="Tallon L."/>
            <person name="Jackson J."/>
            <person name="Pai G."/>
            <person name="Aken S.V."/>
            <person name="Utterback T."/>
            <person name="Reidmuller S."/>
            <person name="Feldblyum T."/>
            <person name="Hsiao J."/>
            <person name="Zismann V."/>
            <person name="Iobst S."/>
            <person name="de Vazeille A.R."/>
            <person name="Buell C.R."/>
            <person name="Ying K."/>
            <person name="Li Y."/>
            <person name="Lu T."/>
            <person name="Huang Y."/>
            <person name="Zhao Q."/>
            <person name="Feng Q."/>
            <person name="Zhang L."/>
            <person name="Zhu J."/>
            <person name="Weng Q."/>
            <person name="Mu J."/>
            <person name="Lu Y."/>
            <person name="Fan D."/>
            <person name="Liu Y."/>
            <person name="Guan J."/>
            <person name="Zhang Y."/>
            <person name="Yu S."/>
            <person name="Liu X."/>
            <person name="Zhang Y."/>
            <person name="Hong G."/>
            <person name="Han B."/>
            <person name="Choisne N."/>
            <person name="Demange N."/>
            <person name="Orjeda G."/>
            <person name="Samain S."/>
            <person name="Cattolico L."/>
            <person name="Pelletier E."/>
            <person name="Couloux A."/>
            <person name="Segurens B."/>
            <person name="Wincker P."/>
            <person name="D'Hont A."/>
            <person name="Scarpelli C."/>
            <person name="Weissenbach J."/>
            <person name="Salanoubat M."/>
            <person name="Quetier F."/>
            <person name="Yu Y."/>
            <person name="Kim H.R."/>
            <person name="Rambo T."/>
            <person name="Currie J."/>
            <person name="Collura K."/>
            <person name="Luo M."/>
            <person name="Yang T."/>
            <person name="Ammiraju J.S.S."/>
            <person name="Engler F."/>
            <person name="Soderlund C."/>
            <person name="Wing R.A."/>
            <person name="Palmer L.E."/>
            <person name="de la Bastide M."/>
            <person name="Spiegel L."/>
            <person name="Nascimento L."/>
            <person name="Zutavern T."/>
            <person name="O'Shaughnessy A."/>
            <person name="Dike S."/>
            <person name="Dedhia N."/>
            <person name="Preston R."/>
            <person name="Balija V."/>
            <person name="McCombie W.R."/>
            <person name="Chow T."/>
            <person name="Chen H."/>
            <person name="Chung M."/>
            <person name="Chen C."/>
            <person name="Shaw J."/>
            <person name="Wu H."/>
            <person name="Hsiao K."/>
            <person name="Chao Y."/>
            <person name="Chu M."/>
            <person name="Cheng C."/>
            <person name="Hour A."/>
            <person name="Lee P."/>
            <person name="Lin S."/>
            <person name="Lin Y."/>
            <person name="Liou J."/>
            <person name="Liu S."/>
            <person name="Hsing Y."/>
            <person name="Raghuvanshi S."/>
            <person name="Mohanty A."/>
            <person name="Bharti A.K."/>
            <person name="Gaur A."/>
            <person name="Gupta V."/>
            <person name="Kumar D."/>
            <person name="Ravi V."/>
            <person name="Vij S."/>
            <person name="Kapur A."/>
            <person name="Khurana P."/>
            <person name="Khurana P."/>
            <person name="Khurana J.P."/>
            <person name="Tyagi A.K."/>
            <person name="Gaikwad K."/>
            <person name="Singh A."/>
            <person name="Dalal V."/>
            <person name="Srivastava S."/>
            <person name="Dixit A."/>
            <person name="Pal A.K."/>
            <person name="Ghazi I.A."/>
            <person name="Yadav M."/>
            <person name="Pandit A."/>
            <person name="Bhargava A."/>
            <person name="Sureshbabu K."/>
            <person name="Batra K."/>
            <person name="Sharma T.R."/>
            <person name="Mohapatra T."/>
            <person name="Singh N.K."/>
            <person name="Messing J."/>
            <person name="Nelson A.B."/>
            <person name="Fuks G."/>
            <person name="Kavchok S."/>
            <person name="Keizer G."/>
            <person name="Linton E."/>
            <person name="Llaca V."/>
            <person name="Song R."/>
            <person name="Tanyolac B."/>
            <person name="Young S."/>
            <person name="Ho-Il K."/>
            <person name="Hahn J.H."/>
            <person name="Sangsakoo G."/>
            <person name="Vanavichit A."/>
            <person name="de Mattos Luiz.A.T."/>
            <person name="Zimmer P.D."/>
            <person name="Malone G."/>
            <person name="Dellagostin O."/>
            <person name="de Oliveira A.C."/>
            <person name="Bevan M."/>
            <person name="Bancroft I."/>
            <person name="Minx P."/>
            <person name="Cordum H."/>
            <person name="Wilson R."/>
            <person name="Cheng Z."/>
            <person name="Jin W."/>
            <person name="Jiang J."/>
            <person name="Leong S.A."/>
            <person name="Iwama H."/>
            <person name="Gojobori T."/>
            <person name="Itoh T."/>
            <person name="Niimura Y."/>
            <person name="Fujii Y."/>
            <person name="Habara T."/>
            <person name="Sakai H."/>
            <person name="Sato Y."/>
            <person name="Wilson G."/>
            <person name="Kumar K."/>
            <person name="McCouch S."/>
            <person name="Juretic N."/>
            <person name="Hoen D."/>
            <person name="Wright S."/>
            <person name="Bruskiewich R."/>
            <person name="Bureau T."/>
            <person name="Miyao A."/>
            <person name="Hirochika H."/>
            <person name="Nishikawa T."/>
            <person name="Kadowaki K."/>
            <person name="Sugiura M."/>
            <person name="Burr B."/>
            <person name="Sasaki T."/>
        </authorList>
    </citation>
    <scope>NUCLEOTIDE SEQUENCE [LARGE SCALE GENOMIC DNA]</scope>
    <source>
        <strain evidence="7">cv. Nipponbare</strain>
    </source>
</reference>
<proteinExistence type="inferred from homology"/>
<dbReference type="SMR" id="A0A0P0W623"/>
<dbReference type="PANTHER" id="PTHR32401:SF43">
    <property type="entry name" value="LEGUME LECTIN DOMAIN-CONTAINING PROTEIN"/>
    <property type="match status" value="1"/>
</dbReference>
<dbReference type="KEGG" id="dosa:Os04g0110100"/>
<feature type="transmembrane region" description="Helical" evidence="3">
    <location>
        <begin position="276"/>
        <end position="302"/>
    </location>
</feature>
<keyword evidence="2" id="KW-0430">Lectin</keyword>
<name>A0A0P0W623_ORYSJ</name>
<evidence type="ECO:0000256" key="1">
    <source>
        <dbReference type="ARBA" id="ARBA00007606"/>
    </source>
</evidence>
<evidence type="ECO:0000313" key="7">
    <source>
        <dbReference type="Proteomes" id="UP000000763"/>
    </source>
</evidence>
<keyword evidence="3" id="KW-0472">Membrane</keyword>
<evidence type="ECO:0000256" key="3">
    <source>
        <dbReference type="SAM" id="Phobius"/>
    </source>
</evidence>
<dbReference type="EMBL" id="AP008210">
    <property type="protein sequence ID" value="BAF13940.1"/>
    <property type="molecule type" value="Genomic_DNA"/>
</dbReference>
<dbReference type="FunFam" id="2.60.120.200:FF:000262">
    <property type="entry name" value="OSJNBa0027H06.10-like protein"/>
    <property type="match status" value="1"/>
</dbReference>
<evidence type="ECO:0000256" key="4">
    <source>
        <dbReference type="SAM" id="SignalP"/>
    </source>
</evidence>
<keyword evidence="3" id="KW-0812">Transmembrane</keyword>
<comment type="similarity">
    <text evidence="1">Belongs to the leguminous lectin family.</text>
</comment>
<feature type="signal peptide" evidence="4">
    <location>
        <begin position="1"/>
        <end position="26"/>
    </location>
</feature>
<protein>
    <submittedName>
        <fullName evidence="6">Os04g0110100 protein</fullName>
    </submittedName>
</protein>
<organism evidence="6 7">
    <name type="scientific">Oryza sativa subsp. japonica</name>
    <name type="common">Rice</name>
    <dbReference type="NCBI Taxonomy" id="39947"/>
    <lineage>
        <taxon>Eukaryota</taxon>
        <taxon>Viridiplantae</taxon>
        <taxon>Streptophyta</taxon>
        <taxon>Embryophyta</taxon>
        <taxon>Tracheophyta</taxon>
        <taxon>Spermatophyta</taxon>
        <taxon>Magnoliopsida</taxon>
        <taxon>Liliopsida</taxon>
        <taxon>Poales</taxon>
        <taxon>Poaceae</taxon>
        <taxon>BOP clade</taxon>
        <taxon>Oryzoideae</taxon>
        <taxon>Oryzeae</taxon>
        <taxon>Oryzinae</taxon>
        <taxon>Oryza</taxon>
        <taxon>Oryza sativa</taxon>
    </lineage>
</organism>
<dbReference type="PANTHER" id="PTHR32401">
    <property type="entry name" value="CONCANAVALIN A-LIKE LECTIN FAMILY PROTEIN"/>
    <property type="match status" value="1"/>
</dbReference>
<feature type="domain" description="Legume lectin" evidence="5">
    <location>
        <begin position="33"/>
        <end position="260"/>
    </location>
</feature>
<feature type="chain" id="PRO_5024355920" evidence="4">
    <location>
        <begin position="27"/>
        <end position="312"/>
    </location>
</feature>
<dbReference type="OrthoDB" id="660141at2759"/>
<keyword evidence="3" id="KW-1133">Transmembrane helix</keyword>
<reference evidence="7" key="2">
    <citation type="journal article" date="2008" name="Nucleic Acids Res.">
        <title>The rice annotation project database (RAP-DB): 2008 update.</title>
        <authorList>
            <consortium name="The rice annotation project (RAP)"/>
        </authorList>
    </citation>
    <scope>GENOME REANNOTATION</scope>
    <source>
        <strain evidence="7">cv. Nipponbare</strain>
    </source>
</reference>
<dbReference type="Pfam" id="PF00139">
    <property type="entry name" value="Lectin_legB"/>
    <property type="match status" value="1"/>
</dbReference>
<dbReference type="InterPro" id="IPR001220">
    <property type="entry name" value="Legume_lectin_dom"/>
</dbReference>